<dbReference type="RefSeq" id="WP_380798300.1">
    <property type="nucleotide sequence ID" value="NZ_JBHRVU010000005.1"/>
</dbReference>
<evidence type="ECO:0000313" key="3">
    <source>
        <dbReference type="EMBL" id="MFC3443507.1"/>
    </source>
</evidence>
<gene>
    <name evidence="3" type="ORF">ACFOKF_20325</name>
</gene>
<dbReference type="EMBL" id="JBHRVU010000005">
    <property type="protein sequence ID" value="MFC3443507.1"/>
    <property type="molecule type" value="Genomic_DNA"/>
</dbReference>
<reference evidence="4" key="1">
    <citation type="journal article" date="2019" name="Int. J. Syst. Evol. Microbiol.">
        <title>The Global Catalogue of Microorganisms (GCM) 10K type strain sequencing project: providing services to taxonomists for standard genome sequencing and annotation.</title>
        <authorList>
            <consortium name="The Broad Institute Genomics Platform"/>
            <consortium name="The Broad Institute Genome Sequencing Center for Infectious Disease"/>
            <person name="Wu L."/>
            <person name="Ma J."/>
        </authorList>
    </citation>
    <scope>NUCLEOTIDE SEQUENCE [LARGE SCALE GENOMIC DNA]</scope>
    <source>
        <strain evidence="4">CCM 7491</strain>
    </source>
</reference>
<protein>
    <submittedName>
        <fullName evidence="3">SDR family NAD(P)-dependent oxidoreductase</fullName>
        <ecNumber evidence="3">1.1.1.-</ecNumber>
    </submittedName>
</protein>
<dbReference type="PROSITE" id="PS00061">
    <property type="entry name" value="ADH_SHORT"/>
    <property type="match status" value="1"/>
</dbReference>
<keyword evidence="4" id="KW-1185">Reference proteome</keyword>
<dbReference type="Gene3D" id="3.40.50.720">
    <property type="entry name" value="NAD(P)-binding Rossmann-like Domain"/>
    <property type="match status" value="1"/>
</dbReference>
<dbReference type="Proteomes" id="UP001595681">
    <property type="component" value="Unassembled WGS sequence"/>
</dbReference>
<dbReference type="PANTHER" id="PTHR42760">
    <property type="entry name" value="SHORT-CHAIN DEHYDROGENASES/REDUCTASES FAMILY MEMBER"/>
    <property type="match status" value="1"/>
</dbReference>
<dbReference type="InterPro" id="IPR036291">
    <property type="entry name" value="NAD(P)-bd_dom_sf"/>
</dbReference>
<dbReference type="GO" id="GO:0016491">
    <property type="term" value="F:oxidoreductase activity"/>
    <property type="evidence" value="ECO:0007669"/>
    <property type="project" value="UniProtKB-KW"/>
</dbReference>
<dbReference type="Pfam" id="PF13561">
    <property type="entry name" value="adh_short_C2"/>
    <property type="match status" value="1"/>
</dbReference>
<accession>A0ABV7NMF2</accession>
<proteinExistence type="inferred from homology"/>
<evidence type="ECO:0000256" key="2">
    <source>
        <dbReference type="ARBA" id="ARBA00023002"/>
    </source>
</evidence>
<evidence type="ECO:0000313" key="4">
    <source>
        <dbReference type="Proteomes" id="UP001595681"/>
    </source>
</evidence>
<dbReference type="NCBIfam" id="NF005559">
    <property type="entry name" value="PRK07231.1"/>
    <property type="match status" value="1"/>
</dbReference>
<dbReference type="PRINTS" id="PR00080">
    <property type="entry name" value="SDRFAMILY"/>
</dbReference>
<dbReference type="EC" id="1.1.1.-" evidence="3"/>
<dbReference type="PANTHER" id="PTHR42760:SF133">
    <property type="entry name" value="3-OXOACYL-[ACYL-CARRIER-PROTEIN] REDUCTASE"/>
    <property type="match status" value="1"/>
</dbReference>
<evidence type="ECO:0000256" key="1">
    <source>
        <dbReference type="ARBA" id="ARBA00006484"/>
    </source>
</evidence>
<name>A0ABV7NMF2_9SPHN</name>
<comment type="caution">
    <text evidence="3">The sequence shown here is derived from an EMBL/GenBank/DDBJ whole genome shotgun (WGS) entry which is preliminary data.</text>
</comment>
<organism evidence="3 4">
    <name type="scientific">Sphingobium rhizovicinum</name>
    <dbReference type="NCBI Taxonomy" id="432308"/>
    <lineage>
        <taxon>Bacteria</taxon>
        <taxon>Pseudomonadati</taxon>
        <taxon>Pseudomonadota</taxon>
        <taxon>Alphaproteobacteria</taxon>
        <taxon>Sphingomonadales</taxon>
        <taxon>Sphingomonadaceae</taxon>
        <taxon>Sphingobium</taxon>
    </lineage>
</organism>
<dbReference type="SUPFAM" id="SSF51735">
    <property type="entry name" value="NAD(P)-binding Rossmann-fold domains"/>
    <property type="match status" value="1"/>
</dbReference>
<dbReference type="InterPro" id="IPR020904">
    <property type="entry name" value="Sc_DH/Rdtase_CS"/>
</dbReference>
<keyword evidence="2 3" id="KW-0560">Oxidoreductase</keyword>
<sequence length="259" mass="26194">MQRTNSPSLTGKAALISGAARGLGAASAWAICEAGGQVMIGDLLVDRGEETAAELRAAGHAAQFVRLDVRDEAAWAAAVDATVQAFGGLHILVNNAGIATAVTVEDLTVADFQTILDINLLGAFRGMQAAIPAIKASGGGAIVNISSNSTRRVSAITTSYAATKAAVANMTKSAAIHLAQSGANIRVNSVHPGPHATDMLLGSDAKADLPEVQALRAAIPMGRMGEAREVGAVVAFLASDAASYVTGAELFVDGGLTPH</sequence>
<dbReference type="InterPro" id="IPR002347">
    <property type="entry name" value="SDR_fam"/>
</dbReference>
<comment type="similarity">
    <text evidence="1">Belongs to the short-chain dehydrogenases/reductases (SDR) family.</text>
</comment>
<dbReference type="PRINTS" id="PR00081">
    <property type="entry name" value="GDHRDH"/>
</dbReference>